<reference evidence="1" key="2">
    <citation type="submission" date="2021-04" db="EMBL/GenBank/DDBJ databases">
        <authorList>
            <person name="Gilroy R."/>
        </authorList>
    </citation>
    <scope>NUCLEOTIDE SEQUENCE</scope>
    <source>
        <strain evidence="1">ChiBcec15-1070</strain>
    </source>
</reference>
<dbReference type="AlphaFoldDB" id="A0A9D1QDY9"/>
<accession>A0A9D1QDY9</accession>
<reference evidence="1" key="1">
    <citation type="journal article" date="2021" name="PeerJ">
        <title>Extensive microbial diversity within the chicken gut microbiome revealed by metagenomics and culture.</title>
        <authorList>
            <person name="Gilroy R."/>
            <person name="Ravi A."/>
            <person name="Getino M."/>
            <person name="Pursley I."/>
            <person name="Horton D.L."/>
            <person name="Alikhan N.F."/>
            <person name="Baker D."/>
            <person name="Gharbi K."/>
            <person name="Hall N."/>
            <person name="Watson M."/>
            <person name="Adriaenssens E.M."/>
            <person name="Foster-Nyarko E."/>
            <person name="Jarju S."/>
            <person name="Secka A."/>
            <person name="Antonio M."/>
            <person name="Oren A."/>
            <person name="Chaudhuri R.R."/>
            <person name="La Ragione R."/>
            <person name="Hildebrand F."/>
            <person name="Pallen M.J."/>
        </authorList>
    </citation>
    <scope>NUCLEOTIDE SEQUENCE</scope>
    <source>
        <strain evidence="1">ChiBcec15-1070</strain>
    </source>
</reference>
<evidence type="ECO:0000313" key="2">
    <source>
        <dbReference type="Proteomes" id="UP000823926"/>
    </source>
</evidence>
<protein>
    <recommendedName>
        <fullName evidence="3">Fibrobacter succinogenes major paralogous domain-containing protein</fullName>
    </recommendedName>
</protein>
<name>A0A9D1QDY9_9BACT</name>
<evidence type="ECO:0000313" key="1">
    <source>
        <dbReference type="EMBL" id="HIW10470.1"/>
    </source>
</evidence>
<proteinExistence type="predicted"/>
<dbReference type="EMBL" id="DXHL01000018">
    <property type="protein sequence ID" value="HIW10470.1"/>
    <property type="molecule type" value="Genomic_DNA"/>
</dbReference>
<organism evidence="1 2">
    <name type="scientific">Candidatus Rikenella faecigallinarum</name>
    <dbReference type="NCBI Taxonomy" id="2838745"/>
    <lineage>
        <taxon>Bacteria</taxon>
        <taxon>Pseudomonadati</taxon>
        <taxon>Bacteroidota</taxon>
        <taxon>Bacteroidia</taxon>
        <taxon>Bacteroidales</taxon>
        <taxon>Rikenellaceae</taxon>
        <taxon>Rikenella</taxon>
    </lineage>
</organism>
<sequence length="154" mass="17652">MVDEDNTTLVYIIKNPLAFIYNSASPYDWYTNNSIYQNNALWGDAKSEYNPCPKGWKIPQNGTWNDFSNITMSAIGFGTNVANGRIYNKTAWYPMEGYLHHQSGQLTYVGYNGYCWLSAIETIYARYLSFTLSSINPSYPTNRARGFSIRCIQE</sequence>
<evidence type="ECO:0008006" key="3">
    <source>
        <dbReference type="Google" id="ProtNLM"/>
    </source>
</evidence>
<comment type="caution">
    <text evidence="1">The sequence shown here is derived from an EMBL/GenBank/DDBJ whole genome shotgun (WGS) entry which is preliminary data.</text>
</comment>
<gene>
    <name evidence="1" type="ORF">H9888_03110</name>
</gene>
<dbReference type="Proteomes" id="UP000823926">
    <property type="component" value="Unassembled WGS sequence"/>
</dbReference>